<evidence type="ECO:0000313" key="1">
    <source>
        <dbReference type="EMBL" id="PSR31563.1"/>
    </source>
</evidence>
<gene>
    <name evidence="1" type="ORF">C7B43_02395</name>
</gene>
<evidence type="ECO:0000313" key="2">
    <source>
        <dbReference type="Proteomes" id="UP000242699"/>
    </source>
</evidence>
<dbReference type="AlphaFoldDB" id="A0A2T2XAL8"/>
<dbReference type="EMBL" id="PXYT01000002">
    <property type="protein sequence ID" value="PSR31563.1"/>
    <property type="molecule type" value="Genomic_DNA"/>
</dbReference>
<sequence>MAEMNVLAIASLDAVEREAKMGELFQQLLPLPESEQLSALQALIREMGEKATDDQYRNLCFTNLKLAANLPDEALKNFLRVRLEAGRTLPPQLAERDQKLMKMSLGEVDEQIRAKISKNM</sequence>
<organism evidence="1 2">
    <name type="scientific">Sulfobacillus benefaciens</name>
    <dbReference type="NCBI Taxonomy" id="453960"/>
    <lineage>
        <taxon>Bacteria</taxon>
        <taxon>Bacillati</taxon>
        <taxon>Bacillota</taxon>
        <taxon>Clostridia</taxon>
        <taxon>Eubacteriales</taxon>
        <taxon>Clostridiales Family XVII. Incertae Sedis</taxon>
        <taxon>Sulfobacillus</taxon>
    </lineage>
</organism>
<proteinExistence type="predicted"/>
<accession>A0A2T2XAL8</accession>
<dbReference type="Proteomes" id="UP000242699">
    <property type="component" value="Unassembled WGS sequence"/>
</dbReference>
<name>A0A2T2XAL8_9FIRM</name>
<reference evidence="1 2" key="1">
    <citation type="journal article" date="2014" name="BMC Genomics">
        <title>Comparison of environmental and isolate Sulfobacillus genomes reveals diverse carbon, sulfur, nitrogen, and hydrogen metabolisms.</title>
        <authorList>
            <person name="Justice N.B."/>
            <person name="Norman A."/>
            <person name="Brown C.T."/>
            <person name="Singh A."/>
            <person name="Thomas B.C."/>
            <person name="Banfield J.F."/>
        </authorList>
    </citation>
    <scope>NUCLEOTIDE SEQUENCE [LARGE SCALE GENOMIC DNA]</scope>
    <source>
        <strain evidence="1">AMDSBA1</strain>
    </source>
</reference>
<protein>
    <submittedName>
        <fullName evidence="1">Dehydrogenase</fullName>
    </submittedName>
</protein>
<comment type="caution">
    <text evidence="1">The sequence shown here is derived from an EMBL/GenBank/DDBJ whole genome shotgun (WGS) entry which is preliminary data.</text>
</comment>